<evidence type="ECO:0000256" key="3">
    <source>
        <dbReference type="ARBA" id="ARBA00023027"/>
    </source>
</evidence>
<dbReference type="GO" id="GO:0017136">
    <property type="term" value="F:histone deacetylase activity, NAD-dependent"/>
    <property type="evidence" value="ECO:0007669"/>
    <property type="project" value="TreeGrafter"/>
</dbReference>
<dbReference type="Pfam" id="PF02146">
    <property type="entry name" value="SIR2"/>
    <property type="match status" value="1"/>
</dbReference>
<dbReference type="PANTHER" id="PTHR11085">
    <property type="entry name" value="NAD-DEPENDENT PROTEIN DEACYLASE SIRTUIN-5, MITOCHONDRIAL-RELATED"/>
    <property type="match status" value="1"/>
</dbReference>
<dbReference type="PROSITE" id="PS50305">
    <property type="entry name" value="SIRTUIN"/>
    <property type="match status" value="1"/>
</dbReference>
<reference evidence="6" key="1">
    <citation type="submission" date="2023-05" db="EMBL/GenBank/DDBJ databases">
        <title>Cataloging the Phylogenetic Diversity of Human Bladder Bacteria.</title>
        <authorList>
            <person name="Du J."/>
        </authorList>
    </citation>
    <scope>NUCLEOTIDE SEQUENCE</scope>
    <source>
        <strain evidence="6">UMB1231</strain>
    </source>
</reference>
<feature type="domain" description="Deacetylase sirtuin-type" evidence="5">
    <location>
        <begin position="1"/>
        <end position="248"/>
    </location>
</feature>
<dbReference type="Gene3D" id="3.30.1600.10">
    <property type="entry name" value="SIR2/SIRT2 'Small Domain"/>
    <property type="match status" value="1"/>
</dbReference>
<dbReference type="GO" id="GO:0070403">
    <property type="term" value="F:NAD+ binding"/>
    <property type="evidence" value="ECO:0007669"/>
    <property type="project" value="InterPro"/>
</dbReference>
<gene>
    <name evidence="6" type="ORF">QP433_04095</name>
</gene>
<protein>
    <recommendedName>
        <fullName evidence="1">protein acetyllysine N-acetyltransferase</fullName>
        <ecNumber evidence="1">2.3.1.286</ecNumber>
    </recommendedName>
</protein>
<dbReference type="RefSeq" id="WP_070609072.1">
    <property type="nucleotide sequence ID" value="NZ_JASOOE010000006.1"/>
</dbReference>
<organism evidence="6 7">
    <name type="scientific">Facklamia hominis</name>
    <dbReference type="NCBI Taxonomy" id="178214"/>
    <lineage>
        <taxon>Bacteria</taxon>
        <taxon>Bacillati</taxon>
        <taxon>Bacillota</taxon>
        <taxon>Bacilli</taxon>
        <taxon>Lactobacillales</taxon>
        <taxon>Aerococcaceae</taxon>
        <taxon>Facklamia</taxon>
    </lineage>
</organism>
<evidence type="ECO:0000256" key="1">
    <source>
        <dbReference type="ARBA" id="ARBA00012928"/>
    </source>
</evidence>
<dbReference type="AlphaFoldDB" id="A0AAJ1V3B5"/>
<proteinExistence type="predicted"/>
<evidence type="ECO:0000256" key="4">
    <source>
        <dbReference type="PROSITE-ProRule" id="PRU00236"/>
    </source>
</evidence>
<keyword evidence="6" id="KW-0012">Acyltransferase</keyword>
<name>A0AAJ1V3B5_9LACT</name>
<evidence type="ECO:0000313" key="7">
    <source>
        <dbReference type="Proteomes" id="UP001229251"/>
    </source>
</evidence>
<dbReference type="EC" id="2.3.1.286" evidence="1"/>
<accession>A0AAJ1V3B5</accession>
<dbReference type="Proteomes" id="UP001229251">
    <property type="component" value="Unassembled WGS sequence"/>
</dbReference>
<evidence type="ECO:0000313" key="6">
    <source>
        <dbReference type="EMBL" id="MDK7187156.1"/>
    </source>
</evidence>
<dbReference type="InterPro" id="IPR029035">
    <property type="entry name" value="DHS-like_NAD/FAD-binding_dom"/>
</dbReference>
<evidence type="ECO:0000259" key="5">
    <source>
        <dbReference type="PROSITE" id="PS50305"/>
    </source>
</evidence>
<dbReference type="InterPro" id="IPR003000">
    <property type="entry name" value="Sirtuin"/>
</dbReference>
<dbReference type="InterPro" id="IPR026590">
    <property type="entry name" value="Ssirtuin_cat_dom"/>
</dbReference>
<dbReference type="PANTHER" id="PTHR11085:SF4">
    <property type="entry name" value="NAD-DEPENDENT PROTEIN DEACYLASE"/>
    <property type="match status" value="1"/>
</dbReference>
<dbReference type="SUPFAM" id="SSF52467">
    <property type="entry name" value="DHS-like NAD/FAD-binding domain"/>
    <property type="match status" value="1"/>
</dbReference>
<sequence>MTDQSAKAKLQKLQTAIDKSSHLVFFGGAGVSTASGIPDFRSSKGIYMKDTGYHCCAEEILSHEFFEAQPTIFFDFYFKHLIYPQAKPNPAHQYLAALEQQGKSVTVITQNIDGLHQRAGSQNVIELHGTTLDNYCLKCGQHYSLKELERDAKGVPRCPRDQAIVRPNIVLYQESLDPMTIMSSIEAMSQADLLIVAGTSLNVYPAASFIQYFNGKTCAVINQSPIRNLPPGSLVFNDRIESVFSQLK</sequence>
<dbReference type="InterPro" id="IPR050134">
    <property type="entry name" value="NAD-dep_sirtuin_deacylases"/>
</dbReference>
<dbReference type="NCBIfam" id="NF001752">
    <property type="entry name" value="PRK00481.1-1"/>
    <property type="match status" value="1"/>
</dbReference>
<dbReference type="EMBL" id="JASOOE010000006">
    <property type="protein sequence ID" value="MDK7187156.1"/>
    <property type="molecule type" value="Genomic_DNA"/>
</dbReference>
<dbReference type="InterPro" id="IPR026591">
    <property type="entry name" value="Sirtuin_cat_small_dom_sf"/>
</dbReference>
<keyword evidence="3" id="KW-0520">NAD</keyword>
<evidence type="ECO:0000256" key="2">
    <source>
        <dbReference type="ARBA" id="ARBA00022679"/>
    </source>
</evidence>
<dbReference type="Gene3D" id="3.40.50.1220">
    <property type="entry name" value="TPP-binding domain"/>
    <property type="match status" value="1"/>
</dbReference>
<comment type="caution">
    <text evidence="4">Lacks conserved residue(s) required for the propagation of feature annotation.</text>
</comment>
<comment type="caution">
    <text evidence="6">The sequence shown here is derived from an EMBL/GenBank/DDBJ whole genome shotgun (WGS) entry which is preliminary data.</text>
</comment>
<keyword evidence="2 6" id="KW-0808">Transferase</keyword>